<evidence type="ECO:0000256" key="3">
    <source>
        <dbReference type="ARBA" id="ARBA00022737"/>
    </source>
</evidence>
<evidence type="ECO:0000313" key="9">
    <source>
        <dbReference type="EMBL" id="JAP56416.1"/>
    </source>
</evidence>
<dbReference type="GO" id="GO:0042147">
    <property type="term" value="P:retrograde transport, endosome to Golgi"/>
    <property type="evidence" value="ECO:0007669"/>
    <property type="project" value="TreeGrafter"/>
</dbReference>
<dbReference type="PANTHER" id="PTHR14856">
    <property type="entry name" value="PQ-LOOP REPEAT-CONTAINING PROTEIN 1-LIKE PROTEIN"/>
    <property type="match status" value="1"/>
</dbReference>
<dbReference type="FunFam" id="1.20.1280.290:FF:000008">
    <property type="entry name" value="PQ-loop repeat-containing protein 1"/>
    <property type="match status" value="1"/>
</dbReference>
<name>A0A0X3QAW1_SCHSO</name>
<sequence>MLSVFWSLVDLTKSILPLFIVFGGALPYIPQYIEIKTLENSDGFSSFVCLTLLVANILRIAFWFGHPFPTPLLIQASVMICTMLAMTLVCVRFRGSHRRRSRHPDDTETETEHFFTDLEPAYFWRWTDFGSYLQFIAFFTFLAFSITFCFRTSSIYVQTLGFVALLTEAMLGLPQVITNFRNASTKGMSLQMVILWTIGDVVKVAYFFISSSPVQFVVCGVLQILIDLGIFGQFVYYEVLEK</sequence>
<gene>
    <name evidence="9" type="primary">PQLC1</name>
    <name evidence="9" type="ORF">TR143664</name>
</gene>
<dbReference type="FunFam" id="1.20.1280.290:FF:000005">
    <property type="entry name" value="PQ-loop repeat-containing protein 1"/>
    <property type="match status" value="1"/>
</dbReference>
<feature type="transmembrane region" description="Helical" evidence="8">
    <location>
        <begin position="215"/>
        <end position="237"/>
    </location>
</feature>
<keyword evidence="3" id="KW-0677">Repeat</keyword>
<evidence type="ECO:0000256" key="1">
    <source>
        <dbReference type="ARBA" id="ARBA00004141"/>
    </source>
</evidence>
<evidence type="ECO:0000256" key="2">
    <source>
        <dbReference type="ARBA" id="ARBA00022692"/>
    </source>
</evidence>
<reference evidence="9" key="1">
    <citation type="submission" date="2016-01" db="EMBL/GenBank/DDBJ databases">
        <title>Reference transcriptome for the parasite Schistocephalus solidus: insights into the molecular evolution of parasitism.</title>
        <authorList>
            <person name="Hebert F.O."/>
            <person name="Grambauer S."/>
            <person name="Barber I."/>
            <person name="Landry C.R."/>
            <person name="Aubin-Horth N."/>
        </authorList>
    </citation>
    <scope>NUCLEOTIDE SEQUENCE</scope>
</reference>
<evidence type="ECO:0000256" key="6">
    <source>
        <dbReference type="ARBA" id="ARBA00040648"/>
    </source>
</evidence>
<dbReference type="InterPro" id="IPR052241">
    <property type="entry name" value="SLC66/Scramblase_ANY1"/>
</dbReference>
<accession>A0A0X3QAW1</accession>
<protein>
    <recommendedName>
        <fullName evidence="6">Solute carrier family 66 member 2</fullName>
    </recommendedName>
    <alternativeName>
        <fullName evidence="7">PQ-loop repeat-containing protein 1</fullName>
    </alternativeName>
</protein>
<dbReference type="GO" id="GO:0005829">
    <property type="term" value="C:cytosol"/>
    <property type="evidence" value="ECO:0007669"/>
    <property type="project" value="GOC"/>
</dbReference>
<dbReference type="EMBL" id="GEEE01015382">
    <property type="protein sequence ID" value="JAP47843.1"/>
    <property type="molecule type" value="Transcribed_RNA"/>
</dbReference>
<feature type="transmembrane region" description="Helical" evidence="8">
    <location>
        <begin position="45"/>
        <end position="66"/>
    </location>
</feature>
<feature type="transmembrane region" description="Helical" evidence="8">
    <location>
        <begin position="132"/>
        <end position="150"/>
    </location>
</feature>
<feature type="transmembrane region" description="Helical" evidence="8">
    <location>
        <begin position="72"/>
        <end position="93"/>
    </location>
</feature>
<dbReference type="GO" id="GO:0045332">
    <property type="term" value="P:phospholipid translocation"/>
    <property type="evidence" value="ECO:0007669"/>
    <property type="project" value="TreeGrafter"/>
</dbReference>
<dbReference type="Gene3D" id="1.20.1280.290">
    <property type="match status" value="2"/>
</dbReference>
<evidence type="ECO:0000256" key="5">
    <source>
        <dbReference type="ARBA" id="ARBA00023136"/>
    </source>
</evidence>
<comment type="subcellular location">
    <subcellularLocation>
        <location evidence="1">Membrane</location>
        <topology evidence="1">Multi-pass membrane protein</topology>
    </subcellularLocation>
</comment>
<dbReference type="Pfam" id="PF04193">
    <property type="entry name" value="PQ-loop"/>
    <property type="match status" value="2"/>
</dbReference>
<feature type="transmembrane region" description="Helical" evidence="8">
    <location>
        <begin position="15"/>
        <end position="33"/>
    </location>
</feature>
<dbReference type="GO" id="GO:0005802">
    <property type="term" value="C:trans-Golgi network"/>
    <property type="evidence" value="ECO:0007669"/>
    <property type="project" value="TreeGrafter"/>
</dbReference>
<dbReference type="PANTHER" id="PTHR14856:SF9">
    <property type="entry name" value="PQ-LOOP REPEAT-CONTAINING PROTEIN 1"/>
    <property type="match status" value="1"/>
</dbReference>
<dbReference type="GO" id="GO:0005768">
    <property type="term" value="C:endosome"/>
    <property type="evidence" value="ECO:0007669"/>
    <property type="project" value="TreeGrafter"/>
</dbReference>
<proteinExistence type="predicted"/>
<keyword evidence="2 8" id="KW-0812">Transmembrane</keyword>
<keyword evidence="5 8" id="KW-0472">Membrane</keyword>
<organism evidence="9">
    <name type="scientific">Schistocephalus solidus</name>
    <name type="common">Tapeworm</name>
    <dbReference type="NCBI Taxonomy" id="70667"/>
    <lineage>
        <taxon>Eukaryota</taxon>
        <taxon>Metazoa</taxon>
        <taxon>Spiralia</taxon>
        <taxon>Lophotrochozoa</taxon>
        <taxon>Platyhelminthes</taxon>
        <taxon>Cestoda</taxon>
        <taxon>Eucestoda</taxon>
        <taxon>Diphyllobothriidea</taxon>
        <taxon>Diphyllobothriidae</taxon>
        <taxon>Schistocephalus</taxon>
    </lineage>
</organism>
<evidence type="ECO:0000256" key="4">
    <source>
        <dbReference type="ARBA" id="ARBA00022989"/>
    </source>
</evidence>
<evidence type="ECO:0000256" key="7">
    <source>
        <dbReference type="ARBA" id="ARBA00043159"/>
    </source>
</evidence>
<feature type="transmembrane region" description="Helical" evidence="8">
    <location>
        <begin position="189"/>
        <end position="209"/>
    </location>
</feature>
<dbReference type="InterPro" id="IPR006603">
    <property type="entry name" value="PQ-loop_rpt"/>
</dbReference>
<feature type="transmembrane region" description="Helical" evidence="8">
    <location>
        <begin position="156"/>
        <end position="177"/>
    </location>
</feature>
<dbReference type="SMART" id="SM00679">
    <property type="entry name" value="CTNS"/>
    <property type="match status" value="2"/>
</dbReference>
<dbReference type="AlphaFoldDB" id="A0A0X3QAW1"/>
<dbReference type="GO" id="GO:0016020">
    <property type="term" value="C:membrane"/>
    <property type="evidence" value="ECO:0007669"/>
    <property type="project" value="UniProtKB-SubCell"/>
</dbReference>
<keyword evidence="4 8" id="KW-1133">Transmembrane helix</keyword>
<dbReference type="EMBL" id="GEEE01006809">
    <property type="protein sequence ID" value="JAP56416.1"/>
    <property type="molecule type" value="Transcribed_RNA"/>
</dbReference>
<evidence type="ECO:0000256" key="8">
    <source>
        <dbReference type="SAM" id="Phobius"/>
    </source>
</evidence>